<dbReference type="AlphaFoldDB" id="A0A392S336"/>
<organism evidence="2 3">
    <name type="scientific">Trifolium medium</name>
    <dbReference type="NCBI Taxonomy" id="97028"/>
    <lineage>
        <taxon>Eukaryota</taxon>
        <taxon>Viridiplantae</taxon>
        <taxon>Streptophyta</taxon>
        <taxon>Embryophyta</taxon>
        <taxon>Tracheophyta</taxon>
        <taxon>Spermatophyta</taxon>
        <taxon>Magnoliopsida</taxon>
        <taxon>eudicotyledons</taxon>
        <taxon>Gunneridae</taxon>
        <taxon>Pentapetalae</taxon>
        <taxon>rosids</taxon>
        <taxon>fabids</taxon>
        <taxon>Fabales</taxon>
        <taxon>Fabaceae</taxon>
        <taxon>Papilionoideae</taxon>
        <taxon>50 kb inversion clade</taxon>
        <taxon>NPAAA clade</taxon>
        <taxon>Hologalegina</taxon>
        <taxon>IRL clade</taxon>
        <taxon>Trifolieae</taxon>
        <taxon>Trifolium</taxon>
    </lineage>
</organism>
<sequence>EQEREEGFAQGKKDFAQIDEYREKKSKNEGNELRVGNRDDVGDGRDSDVGSLLRWRVFRDLDFKVDDDLMNKGE</sequence>
<proteinExistence type="predicted"/>
<keyword evidence="3" id="KW-1185">Reference proteome</keyword>
<comment type="caution">
    <text evidence="2">The sequence shown here is derived from an EMBL/GenBank/DDBJ whole genome shotgun (WGS) entry which is preliminary data.</text>
</comment>
<name>A0A392S336_9FABA</name>
<dbReference type="EMBL" id="LXQA010302866">
    <property type="protein sequence ID" value="MCI42305.1"/>
    <property type="molecule type" value="Genomic_DNA"/>
</dbReference>
<feature type="non-terminal residue" evidence="2">
    <location>
        <position position="1"/>
    </location>
</feature>
<dbReference type="Proteomes" id="UP000265520">
    <property type="component" value="Unassembled WGS sequence"/>
</dbReference>
<protein>
    <submittedName>
        <fullName evidence="2">Uncharacterized protein</fullName>
    </submittedName>
</protein>
<accession>A0A392S336</accession>
<evidence type="ECO:0000313" key="2">
    <source>
        <dbReference type="EMBL" id="MCI42305.1"/>
    </source>
</evidence>
<evidence type="ECO:0000313" key="3">
    <source>
        <dbReference type="Proteomes" id="UP000265520"/>
    </source>
</evidence>
<evidence type="ECO:0000256" key="1">
    <source>
        <dbReference type="SAM" id="MobiDB-lite"/>
    </source>
</evidence>
<feature type="region of interest" description="Disordered" evidence="1">
    <location>
        <begin position="1"/>
        <end position="46"/>
    </location>
</feature>
<reference evidence="2 3" key="1">
    <citation type="journal article" date="2018" name="Front. Plant Sci.">
        <title>Red Clover (Trifolium pratense) and Zigzag Clover (T. medium) - A Picture of Genomic Similarities and Differences.</title>
        <authorList>
            <person name="Dluhosova J."/>
            <person name="Istvanek J."/>
            <person name="Nedelnik J."/>
            <person name="Repkova J."/>
        </authorList>
    </citation>
    <scope>NUCLEOTIDE SEQUENCE [LARGE SCALE GENOMIC DNA]</scope>
    <source>
        <strain evidence="3">cv. 10/8</strain>
        <tissue evidence="2">Leaf</tissue>
    </source>
</reference>